<dbReference type="Proteomes" id="UP001162483">
    <property type="component" value="Unassembled WGS sequence"/>
</dbReference>
<comment type="caution">
    <text evidence="1">The sequence shown here is derived from an EMBL/GenBank/DDBJ whole genome shotgun (WGS) entry which is preliminary data.</text>
</comment>
<keyword evidence="2" id="KW-1185">Reference proteome</keyword>
<accession>A0ABN9D557</accession>
<proteinExistence type="predicted"/>
<reference evidence="1" key="1">
    <citation type="submission" date="2023-05" db="EMBL/GenBank/DDBJ databases">
        <authorList>
            <person name="Stuckert A."/>
        </authorList>
    </citation>
    <scope>NUCLEOTIDE SEQUENCE</scope>
</reference>
<evidence type="ECO:0000313" key="2">
    <source>
        <dbReference type="Proteomes" id="UP001162483"/>
    </source>
</evidence>
<dbReference type="EMBL" id="CATNWA010014055">
    <property type="protein sequence ID" value="CAI9566658.1"/>
    <property type="molecule type" value="Genomic_DNA"/>
</dbReference>
<sequence length="64" mass="7172">MRSPAFVSVVELYTIIGISKGTMPHAWCQWEEWCPIIGVSGKNGATSLVSVGGMMPYHWCQWEK</sequence>
<evidence type="ECO:0000313" key="1">
    <source>
        <dbReference type="EMBL" id="CAI9566658.1"/>
    </source>
</evidence>
<organism evidence="1 2">
    <name type="scientific">Staurois parvus</name>
    <dbReference type="NCBI Taxonomy" id="386267"/>
    <lineage>
        <taxon>Eukaryota</taxon>
        <taxon>Metazoa</taxon>
        <taxon>Chordata</taxon>
        <taxon>Craniata</taxon>
        <taxon>Vertebrata</taxon>
        <taxon>Euteleostomi</taxon>
        <taxon>Amphibia</taxon>
        <taxon>Batrachia</taxon>
        <taxon>Anura</taxon>
        <taxon>Neobatrachia</taxon>
        <taxon>Ranoidea</taxon>
        <taxon>Ranidae</taxon>
        <taxon>Staurois</taxon>
    </lineage>
</organism>
<name>A0ABN9D557_9NEOB</name>
<protein>
    <submittedName>
        <fullName evidence="1">Uncharacterized protein</fullName>
    </submittedName>
</protein>
<gene>
    <name evidence="1" type="ORF">SPARVUS_LOCUS6413817</name>
</gene>